<evidence type="ECO:0000256" key="5">
    <source>
        <dbReference type="ARBA" id="ARBA00022793"/>
    </source>
</evidence>
<keyword evidence="8" id="KW-0594">Phospholipid biosynthesis</keyword>
<keyword evidence="6" id="KW-0443">Lipid metabolism</keyword>
<dbReference type="InterPro" id="IPR003817">
    <property type="entry name" value="PS_Dcarbxylase"/>
</dbReference>
<evidence type="ECO:0000313" key="13">
    <source>
        <dbReference type="EMBL" id="MDY0410324.1"/>
    </source>
</evidence>
<keyword evidence="9 13" id="KW-0456">Lyase</keyword>
<comment type="pathway">
    <text evidence="12">Phospholipid metabolism; phosphatidylethanolamine biosynthesis.</text>
</comment>
<dbReference type="PANTHER" id="PTHR10067:SF6">
    <property type="entry name" value="PHOSPHATIDYLSERINE DECARBOXYLASE PROENZYME, MITOCHONDRIAL"/>
    <property type="match status" value="1"/>
</dbReference>
<evidence type="ECO:0000256" key="7">
    <source>
        <dbReference type="ARBA" id="ARBA00023145"/>
    </source>
</evidence>
<evidence type="ECO:0000256" key="3">
    <source>
        <dbReference type="ARBA" id="ARBA00012243"/>
    </source>
</evidence>
<organism evidence="13 14">
    <name type="scientific">Paracerasibacillus soli</name>
    <dbReference type="NCBI Taxonomy" id="480284"/>
    <lineage>
        <taxon>Bacteria</taxon>
        <taxon>Bacillati</taxon>
        <taxon>Bacillota</taxon>
        <taxon>Bacilli</taxon>
        <taxon>Bacillales</taxon>
        <taxon>Bacillaceae</taxon>
        <taxon>Paracerasibacillus</taxon>
    </lineage>
</organism>
<evidence type="ECO:0000313" key="14">
    <source>
        <dbReference type="Proteomes" id="UP001275315"/>
    </source>
</evidence>
<evidence type="ECO:0000256" key="10">
    <source>
        <dbReference type="ARBA" id="ARBA00023264"/>
    </source>
</evidence>
<keyword evidence="5" id="KW-0210">Decarboxylase</keyword>
<dbReference type="EC" id="4.1.1.65" evidence="3"/>
<dbReference type="RefSeq" id="WP_320381198.1">
    <property type="nucleotide sequence ID" value="NZ_JAWDIQ010000003.1"/>
</dbReference>
<sequence>MLKFIFKYFVELTGNPYSSSILKSFAKSKCSKPLIRPFANTYQINQNEMKLPIHQYGSLHDFFTRQLKDNLRPIDASPNTLISPVDGVLSDMGPIMKNQTFFIKDRLYQLDHVLGSKERAKKYEDGFFYILYLSPRHYHRFHYPISGTLHSRYALGEKSFPVNSLGMRWGDALFATNYRLISELQTEFGNIAMVKVGALNINSIQLIHSEDKFTKGEELGYFSFGSTVILFIEKNSHSILL</sequence>
<evidence type="ECO:0000256" key="11">
    <source>
        <dbReference type="ARBA" id="ARBA00023317"/>
    </source>
</evidence>
<gene>
    <name evidence="13" type="ORF">RWD45_19440</name>
</gene>
<accession>A0ABU5CWV8</accession>
<dbReference type="Proteomes" id="UP001275315">
    <property type="component" value="Unassembled WGS sequence"/>
</dbReference>
<keyword evidence="4" id="KW-0444">Lipid biosynthesis</keyword>
<comment type="cofactor">
    <cofactor evidence="1">
        <name>pyruvate</name>
        <dbReference type="ChEBI" id="CHEBI:15361"/>
    </cofactor>
</comment>
<keyword evidence="10" id="KW-1208">Phospholipid metabolism</keyword>
<evidence type="ECO:0000256" key="12">
    <source>
        <dbReference type="ARBA" id="ARBA00024326"/>
    </source>
</evidence>
<evidence type="ECO:0000256" key="4">
    <source>
        <dbReference type="ARBA" id="ARBA00022516"/>
    </source>
</evidence>
<dbReference type="GO" id="GO:0004609">
    <property type="term" value="F:phosphatidylserine decarboxylase activity"/>
    <property type="evidence" value="ECO:0007669"/>
    <property type="project" value="UniProtKB-EC"/>
</dbReference>
<proteinExistence type="predicted"/>
<dbReference type="NCBIfam" id="TIGR00163">
    <property type="entry name" value="PS_decarb"/>
    <property type="match status" value="1"/>
</dbReference>
<evidence type="ECO:0000256" key="6">
    <source>
        <dbReference type="ARBA" id="ARBA00023098"/>
    </source>
</evidence>
<name>A0ABU5CWV8_9BACI</name>
<keyword evidence="14" id="KW-1185">Reference proteome</keyword>
<keyword evidence="11" id="KW-0670">Pyruvate</keyword>
<dbReference type="InterPro" id="IPR033177">
    <property type="entry name" value="PSD-B"/>
</dbReference>
<dbReference type="NCBIfam" id="NF002853">
    <property type="entry name" value="PRK03140.1"/>
    <property type="match status" value="1"/>
</dbReference>
<dbReference type="EMBL" id="JAWDIQ010000003">
    <property type="protein sequence ID" value="MDY0410324.1"/>
    <property type="molecule type" value="Genomic_DNA"/>
</dbReference>
<evidence type="ECO:0000256" key="9">
    <source>
        <dbReference type="ARBA" id="ARBA00023239"/>
    </source>
</evidence>
<reference evidence="13 14" key="1">
    <citation type="submission" date="2023-10" db="EMBL/GenBank/DDBJ databases">
        <title>Virgibacillus soli CC-YMP-6 genome.</title>
        <authorList>
            <person name="Miliotis G."/>
            <person name="Sengupta P."/>
            <person name="Hameed A."/>
            <person name="Chuvochina M."/>
            <person name="Mcdonagh F."/>
            <person name="Simpson A.C."/>
            <person name="Singh N.K."/>
            <person name="Rekha P.D."/>
            <person name="Raman K."/>
            <person name="Hugenholtz P."/>
            <person name="Venkateswaran K."/>
        </authorList>
    </citation>
    <scope>NUCLEOTIDE SEQUENCE [LARGE SCALE GENOMIC DNA]</scope>
    <source>
        <strain evidence="13 14">CC-YMP-6</strain>
    </source>
</reference>
<evidence type="ECO:0000256" key="1">
    <source>
        <dbReference type="ARBA" id="ARBA00001928"/>
    </source>
</evidence>
<comment type="caution">
    <text evidence="13">The sequence shown here is derived from an EMBL/GenBank/DDBJ whole genome shotgun (WGS) entry which is preliminary data.</text>
</comment>
<evidence type="ECO:0000256" key="8">
    <source>
        <dbReference type="ARBA" id="ARBA00023209"/>
    </source>
</evidence>
<protein>
    <recommendedName>
        <fullName evidence="3">phosphatidylserine decarboxylase</fullName>
        <ecNumber evidence="3">4.1.1.65</ecNumber>
    </recommendedName>
</protein>
<dbReference type="Pfam" id="PF02666">
    <property type="entry name" value="PS_Dcarbxylase"/>
    <property type="match status" value="1"/>
</dbReference>
<comment type="pathway">
    <text evidence="2">Lipid metabolism.</text>
</comment>
<evidence type="ECO:0000256" key="2">
    <source>
        <dbReference type="ARBA" id="ARBA00005189"/>
    </source>
</evidence>
<dbReference type="PANTHER" id="PTHR10067">
    <property type="entry name" value="PHOSPHATIDYLSERINE DECARBOXYLASE"/>
    <property type="match status" value="1"/>
</dbReference>
<keyword evidence="7" id="KW-0865">Zymogen</keyword>